<protein>
    <submittedName>
        <fullName evidence="5">AMP-binding protein</fullName>
    </submittedName>
</protein>
<dbReference type="Proteomes" id="UP001157034">
    <property type="component" value="Unassembled WGS sequence"/>
</dbReference>
<sequence length="444" mass="47620">MIAVDASAATDFLDAFDRLAPGWESGVASTTIPDVRHVVLVRAHPGRDALDLGRLGDGGIARDEVDRRLAEIDPDDVCDIVFTSGTTGHALGAELTHDMVLRSAYGSAYHRAFADGWRISFALPLYHVFGYVEGMLSVLFVAGAIAPLRVFNPKTVLEVIERERINEVLFVPTMTVAVVDHAVKDPHDLSSLESVFSAAAPAPVWLWERVLSDLAPRMVFTGYGQTEVSAATALTLPGDDIATVSAAVGTTKLGGIATEGSDLPDGRLAEYRTVDPFSGEVLPAGETGELSVRGPQVTRGYYGDPERTAYSVDADGWLRTGDLGHIDERGYLRLDGRSSELFKVGGELVAPLEVEQALTGMAGVSQAFVAGIPDERFGEVGWAWVVPTEDAELDEHELLRELRGHLARFKVPRGITVTDAASLPVTTTGKVQKYLLVRSLSPTG</sequence>
<dbReference type="SUPFAM" id="SSF56801">
    <property type="entry name" value="Acetyl-CoA synthetase-like"/>
    <property type="match status" value="1"/>
</dbReference>
<keyword evidence="2" id="KW-0436">Ligase</keyword>
<dbReference type="PANTHER" id="PTHR43201">
    <property type="entry name" value="ACYL-COA SYNTHETASE"/>
    <property type="match status" value="1"/>
</dbReference>
<proteinExistence type="inferred from homology"/>
<dbReference type="InterPro" id="IPR045851">
    <property type="entry name" value="AMP-bd_C_sf"/>
</dbReference>
<evidence type="ECO:0000259" key="4">
    <source>
        <dbReference type="Pfam" id="PF13193"/>
    </source>
</evidence>
<evidence type="ECO:0000259" key="3">
    <source>
        <dbReference type="Pfam" id="PF00501"/>
    </source>
</evidence>
<evidence type="ECO:0000256" key="1">
    <source>
        <dbReference type="ARBA" id="ARBA00006432"/>
    </source>
</evidence>
<feature type="domain" description="AMP-dependent synthetase/ligase" evidence="3">
    <location>
        <begin position="67"/>
        <end position="302"/>
    </location>
</feature>
<dbReference type="InterPro" id="IPR025110">
    <property type="entry name" value="AMP-bd_C"/>
</dbReference>
<dbReference type="InterPro" id="IPR042099">
    <property type="entry name" value="ANL_N_sf"/>
</dbReference>
<feature type="domain" description="AMP-binding enzyme C-terminal" evidence="4">
    <location>
        <begin position="353"/>
        <end position="430"/>
    </location>
</feature>
<dbReference type="Gene3D" id="3.40.50.12780">
    <property type="entry name" value="N-terminal domain of ligase-like"/>
    <property type="match status" value="1"/>
</dbReference>
<comment type="similarity">
    <text evidence="1">Belongs to the ATP-dependent AMP-binding enzyme family.</text>
</comment>
<dbReference type="Pfam" id="PF13193">
    <property type="entry name" value="AMP-binding_C"/>
    <property type="match status" value="1"/>
</dbReference>
<dbReference type="Gene3D" id="3.30.300.30">
    <property type="match status" value="1"/>
</dbReference>
<dbReference type="Pfam" id="PF00501">
    <property type="entry name" value="AMP-binding"/>
    <property type="match status" value="1"/>
</dbReference>
<name>A0ABQ6K388_9MICO</name>
<accession>A0ABQ6K388</accession>
<dbReference type="InterPro" id="IPR000873">
    <property type="entry name" value="AMP-dep_synth/lig_dom"/>
</dbReference>
<evidence type="ECO:0000313" key="5">
    <source>
        <dbReference type="EMBL" id="GMA93769.1"/>
    </source>
</evidence>
<organism evidence="5 6">
    <name type="scientific">Pseudolysinimonas kribbensis</name>
    <dbReference type="NCBI Taxonomy" id="433641"/>
    <lineage>
        <taxon>Bacteria</taxon>
        <taxon>Bacillati</taxon>
        <taxon>Actinomycetota</taxon>
        <taxon>Actinomycetes</taxon>
        <taxon>Micrococcales</taxon>
        <taxon>Microbacteriaceae</taxon>
        <taxon>Pseudolysinimonas</taxon>
    </lineage>
</organism>
<dbReference type="EMBL" id="BSVB01000001">
    <property type="protein sequence ID" value="GMA93769.1"/>
    <property type="molecule type" value="Genomic_DNA"/>
</dbReference>
<gene>
    <name evidence="5" type="ORF">GCM10025881_05930</name>
</gene>
<evidence type="ECO:0000313" key="6">
    <source>
        <dbReference type="Proteomes" id="UP001157034"/>
    </source>
</evidence>
<keyword evidence="6" id="KW-1185">Reference proteome</keyword>
<comment type="caution">
    <text evidence="5">The sequence shown here is derived from an EMBL/GenBank/DDBJ whole genome shotgun (WGS) entry which is preliminary data.</text>
</comment>
<reference evidence="6" key="1">
    <citation type="journal article" date="2019" name="Int. J. Syst. Evol. Microbiol.">
        <title>The Global Catalogue of Microorganisms (GCM) 10K type strain sequencing project: providing services to taxonomists for standard genome sequencing and annotation.</title>
        <authorList>
            <consortium name="The Broad Institute Genomics Platform"/>
            <consortium name="The Broad Institute Genome Sequencing Center for Infectious Disease"/>
            <person name="Wu L."/>
            <person name="Ma J."/>
        </authorList>
    </citation>
    <scope>NUCLEOTIDE SEQUENCE [LARGE SCALE GENOMIC DNA]</scope>
    <source>
        <strain evidence="6">NBRC 108894</strain>
    </source>
</reference>
<dbReference type="PANTHER" id="PTHR43201:SF5">
    <property type="entry name" value="MEDIUM-CHAIN ACYL-COA LIGASE ACSF2, MITOCHONDRIAL"/>
    <property type="match status" value="1"/>
</dbReference>
<evidence type="ECO:0000256" key="2">
    <source>
        <dbReference type="ARBA" id="ARBA00022598"/>
    </source>
</evidence>